<dbReference type="Proteomes" id="UP000824005">
    <property type="component" value="Unassembled WGS sequence"/>
</dbReference>
<reference evidence="2" key="1">
    <citation type="journal article" date="2021" name="PeerJ">
        <title>Extensive microbial diversity within the chicken gut microbiome revealed by metagenomics and culture.</title>
        <authorList>
            <person name="Gilroy R."/>
            <person name="Ravi A."/>
            <person name="Getino M."/>
            <person name="Pursley I."/>
            <person name="Horton D.L."/>
            <person name="Alikhan N.F."/>
            <person name="Baker D."/>
            <person name="Gharbi K."/>
            <person name="Hall N."/>
            <person name="Watson M."/>
            <person name="Adriaenssens E.M."/>
            <person name="Foster-Nyarko E."/>
            <person name="Jarju S."/>
            <person name="Secka A."/>
            <person name="Antonio M."/>
            <person name="Oren A."/>
            <person name="Chaudhuri R.R."/>
            <person name="La Ragione R."/>
            <person name="Hildebrand F."/>
            <person name="Pallen M.J."/>
        </authorList>
    </citation>
    <scope>NUCLEOTIDE SEQUENCE</scope>
    <source>
        <strain evidence="2">ChiGjej1B1-98</strain>
    </source>
</reference>
<comment type="caution">
    <text evidence="2">The sequence shown here is derived from an EMBL/GenBank/DDBJ whole genome shotgun (WGS) entry which is preliminary data.</text>
</comment>
<sequence>MRVVDLEELTTWHTEAWREVHAVVLGAGVSGFAVADTLTELGARVTVIDRGPDEQRAALLNVIGANLVI</sequence>
<accession>A0A9D1YWW7</accession>
<organism evidence="2 3">
    <name type="scientific">Candidatus Agrococcus pullicola</name>
    <dbReference type="NCBI Taxonomy" id="2838429"/>
    <lineage>
        <taxon>Bacteria</taxon>
        <taxon>Bacillati</taxon>
        <taxon>Actinomycetota</taxon>
        <taxon>Actinomycetes</taxon>
        <taxon>Micrococcales</taxon>
        <taxon>Microbacteriaceae</taxon>
        <taxon>Agrococcus</taxon>
    </lineage>
</organism>
<protein>
    <submittedName>
        <fullName evidence="2">NAD-binding protein</fullName>
    </submittedName>
</protein>
<dbReference type="AlphaFoldDB" id="A0A9D1YWW7"/>
<proteinExistence type="predicted"/>
<dbReference type="InterPro" id="IPR036291">
    <property type="entry name" value="NAD(P)-bd_dom_sf"/>
</dbReference>
<dbReference type="Pfam" id="PF00070">
    <property type="entry name" value="Pyr_redox"/>
    <property type="match status" value="1"/>
</dbReference>
<name>A0A9D1YWW7_9MICO</name>
<dbReference type="Gene3D" id="3.40.50.720">
    <property type="entry name" value="NAD(P)-binding Rossmann-like Domain"/>
    <property type="match status" value="1"/>
</dbReference>
<evidence type="ECO:0000313" key="2">
    <source>
        <dbReference type="EMBL" id="HIY67238.1"/>
    </source>
</evidence>
<evidence type="ECO:0000259" key="1">
    <source>
        <dbReference type="Pfam" id="PF00070"/>
    </source>
</evidence>
<feature type="non-terminal residue" evidence="2">
    <location>
        <position position="69"/>
    </location>
</feature>
<dbReference type="EMBL" id="DXDC01000402">
    <property type="protein sequence ID" value="HIY67238.1"/>
    <property type="molecule type" value="Genomic_DNA"/>
</dbReference>
<feature type="domain" description="Pyridine nucleotide-disulphide oxidoreductase N-terminal" evidence="1">
    <location>
        <begin position="21"/>
        <end position="52"/>
    </location>
</feature>
<dbReference type="InterPro" id="IPR039648">
    <property type="entry name" value="DHPH_N"/>
</dbReference>
<reference evidence="2" key="2">
    <citation type="submission" date="2021-04" db="EMBL/GenBank/DDBJ databases">
        <authorList>
            <person name="Gilroy R."/>
        </authorList>
    </citation>
    <scope>NUCLEOTIDE SEQUENCE</scope>
    <source>
        <strain evidence="2">ChiGjej1B1-98</strain>
    </source>
</reference>
<evidence type="ECO:0000313" key="3">
    <source>
        <dbReference type="Proteomes" id="UP000824005"/>
    </source>
</evidence>
<gene>
    <name evidence="2" type="ORF">H9830_13295</name>
</gene>
<dbReference type="SUPFAM" id="SSF51735">
    <property type="entry name" value="NAD(P)-binding Rossmann-fold domains"/>
    <property type="match status" value="1"/>
</dbReference>